<sequence length="152" mass="16245">MAGGKTVNDIGKVSADSLLGGRSVFPRSPRSGLEWVDVVRHGISSLALDAMLKSIGLSQAELAQALDIPERTLARRKREGVLSREESAKLLRLARVAARAAEVFDDLDLALAWLKTPVAALEDVTPLSLVDTDIGTDSVMDTLGRIEHGVFA</sequence>
<dbReference type="Pfam" id="PF20432">
    <property type="entry name" value="Xre-like-HTH"/>
    <property type="match status" value="1"/>
</dbReference>
<proteinExistence type="predicted"/>
<protein>
    <submittedName>
        <fullName evidence="3">Antitoxin</fullName>
    </submittedName>
</protein>
<comment type="caution">
    <text evidence="3">The sequence shown here is derived from an EMBL/GenBank/DDBJ whole genome shotgun (WGS) entry which is preliminary data.</text>
</comment>
<dbReference type="Pfam" id="PF09722">
    <property type="entry name" value="Xre_MbcA_ParS_C"/>
    <property type="match status" value="1"/>
</dbReference>
<dbReference type="EMBL" id="QHKS01000057">
    <property type="protein sequence ID" value="RDJ97399.1"/>
    <property type="molecule type" value="Genomic_DNA"/>
</dbReference>
<feature type="domain" description="Antitoxin Xre-like helix-turn-helix" evidence="2">
    <location>
        <begin position="34"/>
        <end position="95"/>
    </location>
</feature>
<dbReference type="GO" id="GO:0003677">
    <property type="term" value="F:DNA binding"/>
    <property type="evidence" value="ECO:0007669"/>
    <property type="project" value="InterPro"/>
</dbReference>
<accession>A0A370MVL8</accession>
<evidence type="ECO:0000259" key="1">
    <source>
        <dbReference type="Pfam" id="PF09722"/>
    </source>
</evidence>
<reference evidence="4" key="1">
    <citation type="submission" date="2018-05" db="EMBL/GenBank/DDBJ databases">
        <authorList>
            <person name="Feng T."/>
        </authorList>
    </citation>
    <scope>NUCLEOTIDE SEQUENCE [LARGE SCALE GENOMIC DNA]</scope>
    <source>
        <strain evidence="4">S27</strain>
    </source>
</reference>
<evidence type="ECO:0000313" key="4">
    <source>
        <dbReference type="Proteomes" id="UP000254875"/>
    </source>
</evidence>
<dbReference type="InterPro" id="IPR011979">
    <property type="entry name" value="Antitox_Xre"/>
</dbReference>
<name>A0A370MVL8_9BURK</name>
<keyword evidence="4" id="KW-1185">Reference proteome</keyword>
<dbReference type="Proteomes" id="UP000254875">
    <property type="component" value="Unassembled WGS sequence"/>
</dbReference>
<dbReference type="OrthoDB" id="428683at2"/>
<gene>
    <name evidence="3" type="ORF">DLM46_37830</name>
</gene>
<dbReference type="AlphaFoldDB" id="A0A370MVL8"/>
<dbReference type="InterPro" id="IPR010982">
    <property type="entry name" value="Lambda_DNA-bd_dom_sf"/>
</dbReference>
<feature type="domain" description="Antitoxin Xre/MbcA/ParS-like toxin-binding" evidence="1">
    <location>
        <begin position="100"/>
        <end position="149"/>
    </location>
</feature>
<dbReference type="NCBIfam" id="TIGR02293">
    <property type="entry name" value="TAS_TIGR02293"/>
    <property type="match status" value="1"/>
</dbReference>
<dbReference type="SUPFAM" id="SSF47413">
    <property type="entry name" value="lambda repressor-like DNA-binding domains"/>
    <property type="match status" value="1"/>
</dbReference>
<evidence type="ECO:0000313" key="3">
    <source>
        <dbReference type="EMBL" id="RDJ97399.1"/>
    </source>
</evidence>
<evidence type="ECO:0000259" key="2">
    <source>
        <dbReference type="Pfam" id="PF20432"/>
    </source>
</evidence>
<organism evidence="3 4">
    <name type="scientific">Paraburkholderia lacunae</name>
    <dbReference type="NCBI Taxonomy" id="2211104"/>
    <lineage>
        <taxon>Bacteria</taxon>
        <taxon>Pseudomonadati</taxon>
        <taxon>Pseudomonadota</taxon>
        <taxon>Betaproteobacteria</taxon>
        <taxon>Burkholderiales</taxon>
        <taxon>Burkholderiaceae</taxon>
        <taxon>Paraburkholderia</taxon>
    </lineage>
</organism>
<dbReference type="InterPro" id="IPR024467">
    <property type="entry name" value="Xre/MbcA/ParS-like_toxin-bd"/>
</dbReference>
<dbReference type="InterPro" id="IPR046847">
    <property type="entry name" value="Xre-like_HTH"/>
</dbReference>